<dbReference type="Proteomes" id="UP000324907">
    <property type="component" value="Unassembled WGS sequence"/>
</dbReference>
<name>A0A5A8EKV5_CAFRO</name>
<evidence type="ECO:0000313" key="5">
    <source>
        <dbReference type="Proteomes" id="UP000322899"/>
    </source>
</evidence>
<dbReference type="Proteomes" id="UP000322899">
    <property type="component" value="Unassembled WGS sequence"/>
</dbReference>
<dbReference type="AlphaFoldDB" id="A0A5A8EKV5"/>
<evidence type="ECO:0000313" key="4">
    <source>
        <dbReference type="EMBL" id="KAA0177307.1"/>
    </source>
</evidence>
<dbReference type="EMBL" id="VLTM01000103">
    <property type="protein sequence ID" value="KAA0152858.1"/>
    <property type="molecule type" value="Genomic_DNA"/>
</dbReference>
<dbReference type="SUPFAM" id="SSF52540">
    <property type="entry name" value="P-loop containing nucleoside triphosphate hydrolases"/>
    <property type="match status" value="1"/>
</dbReference>
<evidence type="ECO:0000313" key="2">
    <source>
        <dbReference type="EMBL" id="KAA0156773.1"/>
    </source>
</evidence>
<dbReference type="Gene3D" id="3.40.50.300">
    <property type="entry name" value="P-loop containing nucleotide triphosphate hydrolases"/>
    <property type="match status" value="1"/>
</dbReference>
<proteinExistence type="predicted"/>
<organism evidence="4 5">
    <name type="scientific">Cafeteria roenbergensis</name>
    <name type="common">Marine flagellate</name>
    <dbReference type="NCBI Taxonomy" id="33653"/>
    <lineage>
        <taxon>Eukaryota</taxon>
        <taxon>Sar</taxon>
        <taxon>Stramenopiles</taxon>
        <taxon>Bigyra</taxon>
        <taxon>Opalozoa</taxon>
        <taxon>Bicosoecida</taxon>
        <taxon>Cafeteriaceae</taxon>
        <taxon>Cafeteria</taxon>
    </lineage>
</organism>
<protein>
    <submittedName>
        <fullName evidence="4">Uncharacterized protein</fullName>
    </submittedName>
</protein>
<evidence type="ECO:0000313" key="3">
    <source>
        <dbReference type="EMBL" id="KAA0158332.1"/>
    </source>
</evidence>
<evidence type="ECO:0000313" key="8">
    <source>
        <dbReference type="Proteomes" id="UP000325113"/>
    </source>
</evidence>
<evidence type="ECO:0000313" key="7">
    <source>
        <dbReference type="Proteomes" id="UP000324907"/>
    </source>
</evidence>
<evidence type="ECO:0000313" key="1">
    <source>
        <dbReference type="EMBL" id="KAA0152858.1"/>
    </source>
</evidence>
<accession>A0A5A8EKV5</accession>
<dbReference type="InterPro" id="IPR027417">
    <property type="entry name" value="P-loop_NTPase"/>
</dbReference>
<dbReference type="Proteomes" id="UP000323011">
    <property type="component" value="Unassembled WGS sequence"/>
</dbReference>
<gene>
    <name evidence="4" type="ORF">FNF27_01085</name>
    <name evidence="3" type="ORF">FNF28_06274</name>
    <name evidence="2" type="ORF">FNF29_00884</name>
    <name evidence="1" type="ORF">FNF31_06555</name>
</gene>
<dbReference type="EMBL" id="VLTN01000003">
    <property type="protein sequence ID" value="KAA0156773.1"/>
    <property type="molecule type" value="Genomic_DNA"/>
</dbReference>
<sequence length="260" mass="26907">MASPEGKSGTRRIRLLVLGDRGVGKSTLLRLLTSGTVGEGGVGVSELAGDGTVVRIYVGELQIGEHHVVVEFIEPADDDFSVASGLYSQADGVLLVYDATRVSTLRSLWNYWISGVGHVFLEAEAGGEGGDAAGDVAIAADLRAVGQREASAMLDCPVLYVRCKVDQLESVPKSPTGDGADGCSHALSEEERVIESHLMNAAAAMGMADVIRFGEFVLQVLGGRAAAASEPAAAAHPGLRSLAGTPVSHLRRRAATAGSE</sequence>
<dbReference type="EMBL" id="VLTO01000004">
    <property type="protein sequence ID" value="KAA0177307.1"/>
    <property type="molecule type" value="Genomic_DNA"/>
</dbReference>
<reference evidence="5 6" key="1">
    <citation type="submission" date="2019-07" db="EMBL/GenBank/DDBJ databases">
        <title>Genomes of Cafeteria roenbergensis.</title>
        <authorList>
            <person name="Fischer M.G."/>
            <person name="Hackl T."/>
            <person name="Roman M."/>
        </authorList>
    </citation>
    <scope>NUCLEOTIDE SEQUENCE [LARGE SCALE GENOMIC DNA]</scope>
    <source>
        <strain evidence="2 6">BVI</strain>
        <strain evidence="1 8">Cflag</strain>
        <strain evidence="4 5">E4-10P</strain>
        <strain evidence="3 7">RCC970-E3</strain>
    </source>
</reference>
<evidence type="ECO:0000313" key="6">
    <source>
        <dbReference type="Proteomes" id="UP000323011"/>
    </source>
</evidence>
<dbReference type="CDD" id="cd00882">
    <property type="entry name" value="Ras_like_GTPase"/>
    <property type="match status" value="1"/>
</dbReference>
<comment type="caution">
    <text evidence="4">The sequence shown here is derived from an EMBL/GenBank/DDBJ whole genome shotgun (WGS) entry which is preliminary data.</text>
</comment>
<dbReference type="Proteomes" id="UP000325113">
    <property type="component" value="Unassembled WGS sequence"/>
</dbReference>
<keyword evidence="6" id="KW-1185">Reference proteome</keyword>
<dbReference type="EMBL" id="VLTL01000151">
    <property type="protein sequence ID" value="KAA0158332.1"/>
    <property type="molecule type" value="Genomic_DNA"/>
</dbReference>